<dbReference type="PANTHER" id="PTHR30212:SF2">
    <property type="entry name" value="PROTEIN YIIM"/>
    <property type="match status" value="1"/>
</dbReference>
<gene>
    <name evidence="3" type="ORF">GCM10010227_38980</name>
    <name evidence="2" type="ORF">Sgou_27470</name>
</gene>
<dbReference type="EMBL" id="BLLO01000017">
    <property type="protein sequence ID" value="GFH78077.1"/>
    <property type="molecule type" value="Genomic_DNA"/>
</dbReference>
<dbReference type="InterPro" id="IPR011037">
    <property type="entry name" value="Pyrv_Knase-like_insert_dom_sf"/>
</dbReference>
<sequence>MELLSVNVGVPRLNPWKGLAATGIDKRPVEGPVAVTAPGPKGDGRVGLAGDRAYDVKHHGGADQAVYAYAREDLDRWEGVLGRPLAGGVFGENLTTRGVDVNGALIGERWRIGADVVLEVAVPRVPCGTFQGWLAREGWIREFTVAAEPGAYLRVVAEGEVRAGDPVEIVHRPGHEVTVALAFRALTREPELLARLSPAQALPEEARELVRRRTGAGRAGRPG</sequence>
<dbReference type="RefSeq" id="WP_100456403.1">
    <property type="nucleotide sequence ID" value="NZ_BLLO01000017.1"/>
</dbReference>
<reference evidence="3" key="3">
    <citation type="submission" date="2020-09" db="EMBL/GenBank/DDBJ databases">
        <authorList>
            <person name="Sun Q."/>
            <person name="Ohkuma M."/>
        </authorList>
    </citation>
    <scope>NUCLEOTIDE SEQUENCE</scope>
    <source>
        <strain evidence="3">JCM 4136</strain>
    </source>
</reference>
<proteinExistence type="predicted"/>
<accession>A0A8H9HQ77</accession>
<dbReference type="GO" id="GO:0003824">
    <property type="term" value="F:catalytic activity"/>
    <property type="evidence" value="ECO:0007669"/>
    <property type="project" value="InterPro"/>
</dbReference>
<protein>
    <submittedName>
        <fullName evidence="3">Sulfurase</fullName>
    </submittedName>
</protein>
<dbReference type="AlphaFoldDB" id="A0A8H9HQ77"/>
<evidence type="ECO:0000313" key="4">
    <source>
        <dbReference type="Proteomes" id="UP000480804"/>
    </source>
</evidence>
<dbReference type="GO" id="GO:0030170">
    <property type="term" value="F:pyridoxal phosphate binding"/>
    <property type="evidence" value="ECO:0007669"/>
    <property type="project" value="InterPro"/>
</dbReference>
<evidence type="ECO:0000313" key="5">
    <source>
        <dbReference type="Proteomes" id="UP000660975"/>
    </source>
</evidence>
<reference evidence="2 4" key="2">
    <citation type="submission" date="2020-02" db="EMBL/GenBank/DDBJ databases">
        <title>Whole genome shotgun sequence of Streptomyces gougerotii NBRC 13043.</title>
        <authorList>
            <person name="Ichikawa N."/>
            <person name="Komaki H."/>
            <person name="Tamura T."/>
        </authorList>
    </citation>
    <scope>NUCLEOTIDE SEQUENCE [LARGE SCALE GENOMIC DNA]</scope>
    <source>
        <strain evidence="2 4">NBRC 13043</strain>
    </source>
</reference>
<comment type="caution">
    <text evidence="3">The sequence shown here is derived from an EMBL/GenBank/DDBJ whole genome shotgun (WGS) entry which is preliminary data.</text>
</comment>
<reference evidence="3" key="1">
    <citation type="journal article" date="2014" name="Int. J. Syst. Evol. Microbiol.">
        <title>Complete genome sequence of Corynebacterium casei LMG S-19264T (=DSM 44701T), isolated from a smear-ripened cheese.</title>
        <authorList>
            <consortium name="US DOE Joint Genome Institute (JGI-PGF)"/>
            <person name="Walter F."/>
            <person name="Albersmeier A."/>
            <person name="Kalinowski J."/>
            <person name="Ruckert C."/>
        </authorList>
    </citation>
    <scope>NUCLEOTIDE SEQUENCE</scope>
    <source>
        <strain evidence="3">JCM 4136</strain>
    </source>
</reference>
<evidence type="ECO:0000259" key="1">
    <source>
        <dbReference type="PROSITE" id="PS51340"/>
    </source>
</evidence>
<dbReference type="PROSITE" id="PS51340">
    <property type="entry name" value="MOSC"/>
    <property type="match status" value="1"/>
</dbReference>
<dbReference type="GO" id="GO:0030151">
    <property type="term" value="F:molybdenum ion binding"/>
    <property type="evidence" value="ECO:0007669"/>
    <property type="project" value="InterPro"/>
</dbReference>
<dbReference type="SUPFAM" id="SSF50800">
    <property type="entry name" value="PK beta-barrel domain-like"/>
    <property type="match status" value="1"/>
</dbReference>
<name>A0A8H9HQ77_9ACTN</name>
<dbReference type="Proteomes" id="UP000480804">
    <property type="component" value="Unassembled WGS sequence"/>
</dbReference>
<dbReference type="EMBL" id="BMSC01000012">
    <property type="protein sequence ID" value="GGU80791.1"/>
    <property type="molecule type" value="Genomic_DNA"/>
</dbReference>
<dbReference type="GeneID" id="95072560"/>
<evidence type="ECO:0000313" key="2">
    <source>
        <dbReference type="EMBL" id="GFH78077.1"/>
    </source>
</evidence>
<dbReference type="PANTHER" id="PTHR30212">
    <property type="entry name" value="PROTEIN YIIM"/>
    <property type="match status" value="1"/>
</dbReference>
<evidence type="ECO:0000313" key="3">
    <source>
        <dbReference type="EMBL" id="GGU80791.1"/>
    </source>
</evidence>
<dbReference type="Proteomes" id="UP000660975">
    <property type="component" value="Unassembled WGS sequence"/>
</dbReference>
<dbReference type="Gene3D" id="2.40.33.20">
    <property type="entry name" value="PK beta-barrel domain-like"/>
    <property type="match status" value="1"/>
</dbReference>
<keyword evidence="4" id="KW-1185">Reference proteome</keyword>
<feature type="domain" description="MOSC" evidence="1">
    <location>
        <begin position="27"/>
        <end position="170"/>
    </location>
</feature>
<dbReference type="InterPro" id="IPR005302">
    <property type="entry name" value="MoCF_Sase_C"/>
</dbReference>
<dbReference type="InterPro" id="IPR052353">
    <property type="entry name" value="Benzoxazolinone_Detox_Enz"/>
</dbReference>
<dbReference type="Pfam" id="PF03473">
    <property type="entry name" value="MOSC"/>
    <property type="match status" value="1"/>
</dbReference>
<organism evidence="3 5">
    <name type="scientific">Streptomyces gougerotii</name>
    <dbReference type="NCBI Taxonomy" id="53448"/>
    <lineage>
        <taxon>Bacteria</taxon>
        <taxon>Bacillati</taxon>
        <taxon>Actinomycetota</taxon>
        <taxon>Actinomycetes</taxon>
        <taxon>Kitasatosporales</taxon>
        <taxon>Streptomycetaceae</taxon>
        <taxon>Streptomyces</taxon>
        <taxon>Streptomyces diastaticus group</taxon>
    </lineage>
</organism>